<evidence type="ECO:0000256" key="2">
    <source>
        <dbReference type="ARBA" id="ARBA00006459"/>
    </source>
</evidence>
<protein>
    <submittedName>
        <fullName evidence="9">Uncharacterized protein</fullName>
    </submittedName>
</protein>
<dbReference type="AlphaFoldDB" id="A0AAV4XZR1"/>
<comment type="subcellular location">
    <subcellularLocation>
        <location evidence="1">Membrane</location>
        <topology evidence="1">Multi-pass membrane protein</topology>
    </subcellularLocation>
</comment>
<keyword evidence="6 8" id="KW-1133">Transmembrane helix</keyword>
<name>A0AAV4XZR1_CAEEX</name>
<evidence type="ECO:0000256" key="3">
    <source>
        <dbReference type="ARBA" id="ARBA00022448"/>
    </source>
</evidence>
<comment type="caution">
    <text evidence="9">The sequence shown here is derived from an EMBL/GenBank/DDBJ whole genome shotgun (WGS) entry which is preliminary data.</text>
</comment>
<evidence type="ECO:0000313" key="9">
    <source>
        <dbReference type="EMBL" id="GIZ00034.1"/>
    </source>
</evidence>
<accession>A0AAV4XZR1</accession>
<dbReference type="GO" id="GO:0016020">
    <property type="term" value="C:membrane"/>
    <property type="evidence" value="ECO:0007669"/>
    <property type="project" value="UniProtKB-SubCell"/>
</dbReference>
<sequence length="67" mass="7921">MVQYKPLDDYIGYIYPWWGQTIGWLLGLSSMMCIPVYAAYKYFTTGYIQRAYEEPLQTGYQYPGRNS</sequence>
<evidence type="ECO:0000256" key="4">
    <source>
        <dbReference type="ARBA" id="ARBA00022692"/>
    </source>
</evidence>
<keyword evidence="3" id="KW-0813">Transport</keyword>
<evidence type="ECO:0000256" key="6">
    <source>
        <dbReference type="ARBA" id="ARBA00022989"/>
    </source>
</evidence>
<dbReference type="EMBL" id="BPLR01001105">
    <property type="protein sequence ID" value="GIZ00034.1"/>
    <property type="molecule type" value="Genomic_DNA"/>
</dbReference>
<dbReference type="GO" id="GO:0015293">
    <property type="term" value="F:symporter activity"/>
    <property type="evidence" value="ECO:0007669"/>
    <property type="project" value="UniProtKB-KW"/>
</dbReference>
<evidence type="ECO:0000256" key="1">
    <source>
        <dbReference type="ARBA" id="ARBA00004141"/>
    </source>
</evidence>
<proteinExistence type="inferred from homology"/>
<evidence type="ECO:0000256" key="5">
    <source>
        <dbReference type="ARBA" id="ARBA00022847"/>
    </source>
</evidence>
<organism evidence="9 10">
    <name type="scientific">Caerostris extrusa</name>
    <name type="common">Bark spider</name>
    <name type="synonym">Caerostris bankana</name>
    <dbReference type="NCBI Taxonomy" id="172846"/>
    <lineage>
        <taxon>Eukaryota</taxon>
        <taxon>Metazoa</taxon>
        <taxon>Ecdysozoa</taxon>
        <taxon>Arthropoda</taxon>
        <taxon>Chelicerata</taxon>
        <taxon>Arachnida</taxon>
        <taxon>Araneae</taxon>
        <taxon>Araneomorphae</taxon>
        <taxon>Entelegynae</taxon>
        <taxon>Araneoidea</taxon>
        <taxon>Araneidae</taxon>
        <taxon>Caerostris</taxon>
    </lineage>
</organism>
<dbReference type="InterPro" id="IPR037272">
    <property type="entry name" value="SNS_sf"/>
</dbReference>
<evidence type="ECO:0000313" key="10">
    <source>
        <dbReference type="Proteomes" id="UP001054945"/>
    </source>
</evidence>
<dbReference type="Pfam" id="PF00209">
    <property type="entry name" value="SNF"/>
    <property type="match status" value="1"/>
</dbReference>
<dbReference type="PROSITE" id="PS50267">
    <property type="entry name" value="NA_NEUROTRAN_SYMP_3"/>
    <property type="match status" value="1"/>
</dbReference>
<dbReference type="SUPFAM" id="SSF161070">
    <property type="entry name" value="SNF-like"/>
    <property type="match status" value="1"/>
</dbReference>
<dbReference type="Proteomes" id="UP001054945">
    <property type="component" value="Unassembled WGS sequence"/>
</dbReference>
<dbReference type="InterPro" id="IPR000175">
    <property type="entry name" value="Na/ntran_symport"/>
</dbReference>
<keyword evidence="7 8" id="KW-0472">Membrane</keyword>
<keyword evidence="5" id="KW-0769">Symport</keyword>
<gene>
    <name evidence="9" type="ORF">CEXT_53131</name>
</gene>
<keyword evidence="4 8" id="KW-0812">Transmembrane</keyword>
<evidence type="ECO:0000256" key="7">
    <source>
        <dbReference type="ARBA" id="ARBA00023136"/>
    </source>
</evidence>
<evidence type="ECO:0000256" key="8">
    <source>
        <dbReference type="SAM" id="Phobius"/>
    </source>
</evidence>
<comment type="similarity">
    <text evidence="2">Belongs to the sodium:neurotransmitter symporter (SNF) (TC 2.A.22) family.</text>
</comment>
<keyword evidence="10" id="KW-1185">Reference proteome</keyword>
<feature type="transmembrane region" description="Helical" evidence="8">
    <location>
        <begin position="22"/>
        <end position="40"/>
    </location>
</feature>
<reference evidence="9 10" key="1">
    <citation type="submission" date="2021-06" db="EMBL/GenBank/DDBJ databases">
        <title>Caerostris extrusa draft genome.</title>
        <authorList>
            <person name="Kono N."/>
            <person name="Arakawa K."/>
        </authorList>
    </citation>
    <scope>NUCLEOTIDE SEQUENCE [LARGE SCALE GENOMIC DNA]</scope>
</reference>